<keyword evidence="2" id="KW-0812">Transmembrane</keyword>
<keyword evidence="4" id="KW-1185">Reference proteome</keyword>
<dbReference type="RefSeq" id="XP_021868886.1">
    <property type="nucleotide sequence ID" value="XM_022016713.1"/>
</dbReference>
<feature type="compositionally biased region" description="Basic and acidic residues" evidence="1">
    <location>
        <begin position="210"/>
        <end position="221"/>
    </location>
</feature>
<gene>
    <name evidence="3" type="ORF">BD324DRAFT_634325</name>
</gene>
<feature type="compositionally biased region" description="Basic and acidic residues" evidence="1">
    <location>
        <begin position="176"/>
        <end position="190"/>
    </location>
</feature>
<accession>A0A1Y1UAS0</accession>
<dbReference type="AlphaFoldDB" id="A0A1Y1UAS0"/>
<keyword evidence="2" id="KW-0472">Membrane</keyword>
<evidence type="ECO:0000256" key="1">
    <source>
        <dbReference type="SAM" id="MobiDB-lite"/>
    </source>
</evidence>
<protein>
    <submittedName>
        <fullName evidence="3">Uncharacterized protein</fullName>
    </submittedName>
</protein>
<dbReference type="Proteomes" id="UP000193218">
    <property type="component" value="Unassembled WGS sequence"/>
</dbReference>
<feature type="region of interest" description="Disordered" evidence="1">
    <location>
        <begin position="84"/>
        <end position="236"/>
    </location>
</feature>
<dbReference type="STRING" id="4999.A0A1Y1UAS0"/>
<dbReference type="InParanoid" id="A0A1Y1UAS0"/>
<dbReference type="EMBL" id="NBSH01000013">
    <property type="protein sequence ID" value="ORX34644.1"/>
    <property type="molecule type" value="Genomic_DNA"/>
</dbReference>
<feature type="compositionally biased region" description="Polar residues" evidence="1">
    <location>
        <begin position="431"/>
        <end position="445"/>
    </location>
</feature>
<evidence type="ECO:0000256" key="2">
    <source>
        <dbReference type="SAM" id="Phobius"/>
    </source>
</evidence>
<dbReference type="GeneID" id="33558522"/>
<organism evidence="3 4">
    <name type="scientific">Kockovaella imperatae</name>
    <dbReference type="NCBI Taxonomy" id="4999"/>
    <lineage>
        <taxon>Eukaryota</taxon>
        <taxon>Fungi</taxon>
        <taxon>Dikarya</taxon>
        <taxon>Basidiomycota</taxon>
        <taxon>Agaricomycotina</taxon>
        <taxon>Tremellomycetes</taxon>
        <taxon>Tremellales</taxon>
        <taxon>Cuniculitremaceae</taxon>
        <taxon>Kockovaella</taxon>
    </lineage>
</organism>
<feature type="region of interest" description="Disordered" evidence="1">
    <location>
        <begin position="265"/>
        <end position="292"/>
    </location>
</feature>
<keyword evidence="2" id="KW-1133">Transmembrane helix</keyword>
<name>A0A1Y1UAS0_9TREE</name>
<sequence>MTALTTTTNPALVSTTVNLPSASDISPSGNASCSFSGDVGDYLSCARGQDSTTTLVAAALGVTVGICLLVGLCVYMCHKSRRKQALARDPPSVGDRTRNPDKQGGYGDSDEDLLEKSIKFVKPSRGPLPPGLALVQRHPDSPVDIQHGRTLYLSNPSPAPRHLAGSRPASRPRTAYQREQRVSRALDPRRPSQLPPYEPPTRGPPPTVPEKSRPKPTEHSRATFGAQPAPDVAVSKMAPVGPMGEIAYLGRSPSQFSAKPLNIRKSSAPNVYGRPRPPPDDPPPALPHSTSLPTVPVVAVDKALPQSATIPPSPESLPQTHQIATVSMTQHSVDAFLTVETEDPTLAPRRSVAAEYSIPSYYEPARQTIHDTVNSRAPSTYVPRSRSGSVDVLPKMPVREPLVMPLRTDNRHLPERSQTTQDSMPRRISRRSINAPSQLGYSSAPTEPVPLVPAGQSDIKLDPSEAHEGSAEASSASIPPSRVDKHGHLAQRPVVPRAETSTGDLFVDALENLDPDSDSESMSKPRHGRSVHTVPQRSPSVDRGGLI</sequence>
<comment type="caution">
    <text evidence="3">The sequence shown here is derived from an EMBL/GenBank/DDBJ whole genome shotgun (WGS) entry which is preliminary data.</text>
</comment>
<evidence type="ECO:0000313" key="4">
    <source>
        <dbReference type="Proteomes" id="UP000193218"/>
    </source>
</evidence>
<proteinExistence type="predicted"/>
<feature type="region of interest" description="Disordered" evidence="1">
    <location>
        <begin position="404"/>
        <end position="547"/>
    </location>
</feature>
<feature type="transmembrane region" description="Helical" evidence="2">
    <location>
        <begin position="56"/>
        <end position="78"/>
    </location>
</feature>
<evidence type="ECO:0000313" key="3">
    <source>
        <dbReference type="EMBL" id="ORX34644.1"/>
    </source>
</evidence>
<feature type="compositionally biased region" description="Basic and acidic residues" evidence="1">
    <location>
        <begin position="459"/>
        <end position="470"/>
    </location>
</feature>
<feature type="compositionally biased region" description="Pro residues" evidence="1">
    <location>
        <begin position="193"/>
        <end position="208"/>
    </location>
</feature>
<feature type="compositionally biased region" description="Low complexity" evidence="1">
    <location>
        <begin position="471"/>
        <end position="481"/>
    </location>
</feature>
<reference evidence="3 4" key="1">
    <citation type="submission" date="2017-03" db="EMBL/GenBank/DDBJ databases">
        <title>Widespread Adenine N6-methylation of Active Genes in Fungi.</title>
        <authorList>
            <consortium name="DOE Joint Genome Institute"/>
            <person name="Mondo S.J."/>
            <person name="Dannebaum R.O."/>
            <person name="Kuo R.C."/>
            <person name="Louie K.B."/>
            <person name="Bewick A.J."/>
            <person name="Labutti K."/>
            <person name="Haridas S."/>
            <person name="Kuo A."/>
            <person name="Salamov A."/>
            <person name="Ahrendt S.R."/>
            <person name="Lau R."/>
            <person name="Bowen B.P."/>
            <person name="Lipzen A."/>
            <person name="Sullivan W."/>
            <person name="Andreopoulos W.B."/>
            <person name="Clum A."/>
            <person name="Lindquist E."/>
            <person name="Daum C."/>
            <person name="Northen T.R."/>
            <person name="Ramamoorthy G."/>
            <person name="Schmitz R.J."/>
            <person name="Gryganskyi A."/>
            <person name="Culley D."/>
            <person name="Magnuson J."/>
            <person name="James T.Y."/>
            <person name="O'Malley M.A."/>
            <person name="Stajich J.E."/>
            <person name="Spatafora J.W."/>
            <person name="Visel A."/>
            <person name="Grigoriev I.V."/>
        </authorList>
    </citation>
    <scope>NUCLEOTIDE SEQUENCE [LARGE SCALE GENOMIC DNA]</scope>
    <source>
        <strain evidence="3 4">NRRL Y-17943</strain>
    </source>
</reference>